<dbReference type="EMBL" id="VOIH02000004">
    <property type="protein sequence ID" value="KAF3449590.1"/>
    <property type="molecule type" value="Genomic_DNA"/>
</dbReference>
<evidence type="ECO:0000313" key="1">
    <source>
        <dbReference type="EMBL" id="KAF3449590.1"/>
    </source>
</evidence>
<dbReference type="InterPro" id="IPR053098">
    <property type="entry name" value="Petuviruses_polyprotein"/>
</dbReference>
<evidence type="ECO:0000313" key="2">
    <source>
        <dbReference type="Proteomes" id="UP000796880"/>
    </source>
</evidence>
<name>A0A8K0HC45_9ROSA</name>
<dbReference type="PANTHER" id="PTHR48435">
    <property type="entry name" value="POLYPROTEIN"/>
    <property type="match status" value="1"/>
</dbReference>
<keyword evidence="2" id="KW-1185">Reference proteome</keyword>
<accession>A0A8K0HC45</accession>
<sequence length="340" mass="38861">MSCKLSTFLKVYYSCTQMCYALVFLKDLVHQKVSALDLLIKEWLREGYALLHFGAVRVVLSFHYHLGLPTMVKMALLNSTFVQYEQVAIDIALTFNPDFDANHTEINKLKKQLQLIEKDFNEPKGEPFPPLYPSSRSQSNALPYFGMIHTLFQNEKPKRIVRPETQPKVTIKPPYVISSSSKTPSLSTKPPTPRALVVYPQASRYNYATITSSYESKNLIDDSLIPSMDDSSLDDFAKEFIGDPILISTQGCNEYFTRRCYSLMKKDLDHHYEMMSPLFYILNGTSKPTLNQVYISTLPQEIDHELQRAVTATKGDIRDITLGQKHQMALAASEMLYEQQ</sequence>
<reference evidence="1" key="1">
    <citation type="submission" date="2020-03" db="EMBL/GenBank/DDBJ databases">
        <title>A high-quality chromosome-level genome assembly of a woody plant with both climbing and erect habits, Rhamnella rubrinervis.</title>
        <authorList>
            <person name="Lu Z."/>
            <person name="Yang Y."/>
            <person name="Zhu X."/>
            <person name="Sun Y."/>
        </authorList>
    </citation>
    <scope>NUCLEOTIDE SEQUENCE</scope>
    <source>
        <strain evidence="1">BYM</strain>
        <tissue evidence="1">Leaf</tissue>
    </source>
</reference>
<comment type="caution">
    <text evidence="1">The sequence shown here is derived from an EMBL/GenBank/DDBJ whole genome shotgun (WGS) entry which is preliminary data.</text>
</comment>
<dbReference type="AlphaFoldDB" id="A0A8K0HC45"/>
<dbReference type="Proteomes" id="UP000796880">
    <property type="component" value="Unassembled WGS sequence"/>
</dbReference>
<proteinExistence type="predicted"/>
<dbReference type="OrthoDB" id="1112440at2759"/>
<gene>
    <name evidence="1" type="ORF">FNV43_RR10319</name>
</gene>
<organism evidence="1 2">
    <name type="scientific">Rhamnella rubrinervis</name>
    <dbReference type="NCBI Taxonomy" id="2594499"/>
    <lineage>
        <taxon>Eukaryota</taxon>
        <taxon>Viridiplantae</taxon>
        <taxon>Streptophyta</taxon>
        <taxon>Embryophyta</taxon>
        <taxon>Tracheophyta</taxon>
        <taxon>Spermatophyta</taxon>
        <taxon>Magnoliopsida</taxon>
        <taxon>eudicotyledons</taxon>
        <taxon>Gunneridae</taxon>
        <taxon>Pentapetalae</taxon>
        <taxon>rosids</taxon>
        <taxon>fabids</taxon>
        <taxon>Rosales</taxon>
        <taxon>Rhamnaceae</taxon>
        <taxon>rhamnoid group</taxon>
        <taxon>Rhamneae</taxon>
        <taxon>Rhamnella</taxon>
    </lineage>
</organism>
<protein>
    <submittedName>
        <fullName evidence="1">Uncharacterized protein</fullName>
    </submittedName>
</protein>
<dbReference type="PANTHER" id="PTHR48435:SF1">
    <property type="entry name" value="POLYPROTEIN"/>
    <property type="match status" value="1"/>
</dbReference>